<keyword evidence="7 9" id="KW-0472">Membrane</keyword>
<comment type="caution">
    <text evidence="11">The sequence shown here is derived from an EMBL/GenBank/DDBJ whole genome shotgun (WGS) entry which is preliminary data.</text>
</comment>
<dbReference type="PANTHER" id="PTHR42718">
    <property type="entry name" value="MAJOR FACILITATOR SUPERFAMILY MULTIDRUG TRANSPORTER MFSC"/>
    <property type="match status" value="1"/>
</dbReference>
<feature type="transmembrane region" description="Helical" evidence="9">
    <location>
        <begin position="312"/>
        <end position="332"/>
    </location>
</feature>
<keyword evidence="4" id="KW-1003">Cell membrane</keyword>
<comment type="similarity">
    <text evidence="2">Belongs to the major facilitator superfamily. EmrB family.</text>
</comment>
<proteinExistence type="inferred from homology"/>
<feature type="transmembrane region" description="Helical" evidence="9">
    <location>
        <begin position="68"/>
        <end position="85"/>
    </location>
</feature>
<dbReference type="PANTHER" id="PTHR42718:SF9">
    <property type="entry name" value="MAJOR FACILITATOR SUPERFAMILY MULTIDRUG TRANSPORTER MFSC"/>
    <property type="match status" value="1"/>
</dbReference>
<reference evidence="12" key="1">
    <citation type="journal article" date="2019" name="Int. J. Syst. Evol. Microbiol.">
        <title>The Global Catalogue of Microorganisms (GCM) 10K type strain sequencing project: providing services to taxonomists for standard genome sequencing and annotation.</title>
        <authorList>
            <consortium name="The Broad Institute Genomics Platform"/>
            <consortium name="The Broad Institute Genome Sequencing Center for Infectious Disease"/>
            <person name="Wu L."/>
            <person name="Ma J."/>
        </authorList>
    </citation>
    <scope>NUCLEOTIDE SEQUENCE [LARGE SCALE GENOMIC DNA]</scope>
    <source>
        <strain evidence="12">CCM 8653</strain>
    </source>
</reference>
<evidence type="ECO:0000256" key="3">
    <source>
        <dbReference type="ARBA" id="ARBA00022448"/>
    </source>
</evidence>
<dbReference type="InterPro" id="IPR011701">
    <property type="entry name" value="MFS"/>
</dbReference>
<evidence type="ECO:0000256" key="7">
    <source>
        <dbReference type="ARBA" id="ARBA00023136"/>
    </source>
</evidence>
<feature type="transmembrane region" description="Helical" evidence="9">
    <location>
        <begin position="217"/>
        <end position="237"/>
    </location>
</feature>
<feature type="transmembrane region" description="Helical" evidence="9">
    <location>
        <begin position="97"/>
        <end position="115"/>
    </location>
</feature>
<feature type="transmembrane region" description="Helical" evidence="9">
    <location>
        <begin position="528"/>
        <end position="548"/>
    </location>
</feature>
<evidence type="ECO:0000259" key="10">
    <source>
        <dbReference type="PROSITE" id="PS50850"/>
    </source>
</evidence>
<accession>A0ABQ2B5A3</accession>
<evidence type="ECO:0000256" key="5">
    <source>
        <dbReference type="ARBA" id="ARBA00022692"/>
    </source>
</evidence>
<evidence type="ECO:0000256" key="1">
    <source>
        <dbReference type="ARBA" id="ARBA00004651"/>
    </source>
</evidence>
<dbReference type="SUPFAM" id="SSF103473">
    <property type="entry name" value="MFS general substrate transporter"/>
    <property type="match status" value="2"/>
</dbReference>
<feature type="transmembrane region" description="Helical" evidence="9">
    <location>
        <begin position="338"/>
        <end position="356"/>
    </location>
</feature>
<evidence type="ECO:0000256" key="6">
    <source>
        <dbReference type="ARBA" id="ARBA00022989"/>
    </source>
</evidence>
<comment type="subcellular location">
    <subcellularLocation>
        <location evidence="1">Cell membrane</location>
        <topology evidence="1">Multi-pass membrane protein</topology>
    </subcellularLocation>
</comment>
<feature type="transmembrane region" description="Helical" evidence="9">
    <location>
        <begin position="154"/>
        <end position="177"/>
    </location>
</feature>
<protein>
    <submittedName>
        <fullName evidence="11">MFS transporter</fullName>
    </submittedName>
</protein>
<dbReference type="Pfam" id="PF07690">
    <property type="entry name" value="MFS_1"/>
    <property type="match status" value="1"/>
</dbReference>
<dbReference type="InterPro" id="IPR036259">
    <property type="entry name" value="MFS_trans_sf"/>
</dbReference>
<evidence type="ECO:0000313" key="12">
    <source>
        <dbReference type="Proteomes" id="UP000632535"/>
    </source>
</evidence>
<gene>
    <name evidence="11" type="ORF">GCM10007368_06600</name>
</gene>
<feature type="transmembrane region" description="Helical" evidence="9">
    <location>
        <begin position="368"/>
        <end position="392"/>
    </location>
</feature>
<evidence type="ECO:0000313" key="11">
    <source>
        <dbReference type="EMBL" id="GGI05527.1"/>
    </source>
</evidence>
<keyword evidence="3" id="KW-0813">Transport</keyword>
<dbReference type="Proteomes" id="UP000632535">
    <property type="component" value="Unassembled WGS sequence"/>
</dbReference>
<keyword evidence="5 9" id="KW-0812">Transmembrane</keyword>
<feature type="transmembrane region" description="Helical" evidence="9">
    <location>
        <begin position="448"/>
        <end position="470"/>
    </location>
</feature>
<evidence type="ECO:0000256" key="9">
    <source>
        <dbReference type="SAM" id="Phobius"/>
    </source>
</evidence>
<sequence length="560" mass="56335">MNADPTTGAAGGRPDEEPEVDDRAHDHRWRALVVLSVALSMVVIDGTIVAVAIPDIVADLDLGLSDAQWVSASYAVVLAGLLLSAGRLGDRLGRRRLLVVGVAAFLVGSLLSAAADDGGTLIGGRLVQGLGAAAILPSTLSTVNATFRGKDRAAAFGVWGAVISGAAAIGPLAGGWLTTSFTWPWIFLVNLPIGVLVVVGAYLWVPETRATVTVPGLDVDGLLLSGLGFGALVFGLIEGQTLGWWAPEADLEVLGLTWPATAPVSAVPVLIALGLGLLVLFVVWERHRARVGRSALLDLDLFRIPTFRWGNVAATTVAVGEFGIIFVLPLFLVNVLALSTMGAGLVLAAMAIGAFASGASARHLAERVGAPLVVVIGLVLEVVGVAAVAFVVTPTVSPWLLAGVLVVYGVGLGLASAQLTSTTLAQVPPAQSGQGSATQSTVRQVGSALGTALVGTALAVSLATTVPAALDGQGLPAGQVDRLADATSGSAGNVISGLRAQGTHGDLGDQGPAVVDALSAGFADATRGSLLVAGVFLVLGLVASGAVVRASRRPAPGPQA</sequence>
<feature type="transmembrane region" description="Helical" evidence="9">
    <location>
        <begin position="398"/>
        <end position="417"/>
    </location>
</feature>
<dbReference type="EMBL" id="BMDG01000002">
    <property type="protein sequence ID" value="GGI05527.1"/>
    <property type="molecule type" value="Genomic_DNA"/>
</dbReference>
<evidence type="ECO:0000256" key="2">
    <source>
        <dbReference type="ARBA" id="ARBA00008537"/>
    </source>
</evidence>
<dbReference type="InterPro" id="IPR020846">
    <property type="entry name" value="MFS_dom"/>
</dbReference>
<dbReference type="RefSeq" id="WP_188522230.1">
    <property type="nucleotide sequence ID" value="NZ_BMDG01000002.1"/>
</dbReference>
<keyword evidence="6 9" id="KW-1133">Transmembrane helix</keyword>
<feature type="transmembrane region" description="Helical" evidence="9">
    <location>
        <begin position="257"/>
        <end position="284"/>
    </location>
</feature>
<dbReference type="NCBIfam" id="TIGR00711">
    <property type="entry name" value="efflux_EmrB"/>
    <property type="match status" value="1"/>
</dbReference>
<feature type="region of interest" description="Disordered" evidence="8">
    <location>
        <begin position="1"/>
        <end position="23"/>
    </location>
</feature>
<dbReference type="PRINTS" id="PR01036">
    <property type="entry name" value="TCRTETB"/>
</dbReference>
<dbReference type="PROSITE" id="PS50850">
    <property type="entry name" value="MFS"/>
    <property type="match status" value="1"/>
</dbReference>
<keyword evidence="12" id="KW-1185">Reference proteome</keyword>
<evidence type="ECO:0000256" key="8">
    <source>
        <dbReference type="SAM" id="MobiDB-lite"/>
    </source>
</evidence>
<name>A0ABQ2B5A3_9MICO</name>
<feature type="transmembrane region" description="Helical" evidence="9">
    <location>
        <begin position="183"/>
        <end position="205"/>
    </location>
</feature>
<evidence type="ECO:0000256" key="4">
    <source>
        <dbReference type="ARBA" id="ARBA00022475"/>
    </source>
</evidence>
<organism evidence="11 12">
    <name type="scientific">Isoptericola cucumis</name>
    <dbReference type="NCBI Taxonomy" id="1776856"/>
    <lineage>
        <taxon>Bacteria</taxon>
        <taxon>Bacillati</taxon>
        <taxon>Actinomycetota</taxon>
        <taxon>Actinomycetes</taxon>
        <taxon>Micrococcales</taxon>
        <taxon>Promicromonosporaceae</taxon>
        <taxon>Isoptericola</taxon>
    </lineage>
</organism>
<feature type="transmembrane region" description="Helical" evidence="9">
    <location>
        <begin position="127"/>
        <end position="147"/>
    </location>
</feature>
<dbReference type="Gene3D" id="1.20.1250.20">
    <property type="entry name" value="MFS general substrate transporter like domains"/>
    <property type="match status" value="2"/>
</dbReference>
<feature type="transmembrane region" description="Helical" evidence="9">
    <location>
        <begin position="32"/>
        <end position="53"/>
    </location>
</feature>
<feature type="domain" description="Major facilitator superfamily (MFS) profile" evidence="10">
    <location>
        <begin position="31"/>
        <end position="552"/>
    </location>
</feature>
<dbReference type="InterPro" id="IPR004638">
    <property type="entry name" value="EmrB-like"/>
</dbReference>